<evidence type="ECO:0000256" key="1">
    <source>
        <dbReference type="SAM" id="SignalP"/>
    </source>
</evidence>
<feature type="signal peptide" evidence="1">
    <location>
        <begin position="1"/>
        <end position="18"/>
    </location>
</feature>
<evidence type="ECO:0008006" key="4">
    <source>
        <dbReference type="Google" id="ProtNLM"/>
    </source>
</evidence>
<dbReference type="Proteomes" id="UP001597472">
    <property type="component" value="Unassembled WGS sequence"/>
</dbReference>
<name>A0ABW5KUS4_9FLAO</name>
<comment type="caution">
    <text evidence="2">The sequence shown here is derived from an EMBL/GenBank/DDBJ whole genome shotgun (WGS) entry which is preliminary data.</text>
</comment>
<evidence type="ECO:0000313" key="3">
    <source>
        <dbReference type="Proteomes" id="UP001597472"/>
    </source>
</evidence>
<accession>A0ABW5KUS4</accession>
<keyword evidence="3" id="KW-1185">Reference proteome</keyword>
<protein>
    <recommendedName>
        <fullName evidence="4">Outer membrane lipoprotein carrier protein LolA</fullName>
    </recommendedName>
</protein>
<keyword evidence="1" id="KW-0732">Signal</keyword>
<organism evidence="2 3">
    <name type="scientific">Bizionia sediminis</name>
    <dbReference type="NCBI Taxonomy" id="1737064"/>
    <lineage>
        <taxon>Bacteria</taxon>
        <taxon>Pseudomonadati</taxon>
        <taxon>Bacteroidota</taxon>
        <taxon>Flavobacteriia</taxon>
        <taxon>Flavobacteriales</taxon>
        <taxon>Flavobacteriaceae</taxon>
        <taxon>Bizionia</taxon>
    </lineage>
</organism>
<dbReference type="RefSeq" id="WP_376895198.1">
    <property type="nucleotide sequence ID" value="NZ_JBHULS010000015.1"/>
</dbReference>
<dbReference type="EMBL" id="JBHULS010000015">
    <property type="protein sequence ID" value="MFD2552727.1"/>
    <property type="molecule type" value="Genomic_DNA"/>
</dbReference>
<proteinExistence type="predicted"/>
<sequence>MKKILTTLIFLISTITFSQDFEGIIEYQITYENLYENKKVDIKGLEKFLGKKSTFTTKNGAYKQISEGEYMSFQVYKPNEVKLYYKDIIDSDTIYFKDLNKFDNTEFEFEIIKNADTILNHICDKLIYKTNKTEEHYYFSPELKQNPKYFKDYTFGNKNKLTELTKSIYLRYDLFFNGILIKSIATEIKEQKIEDNEFDIPENNILKEK</sequence>
<evidence type="ECO:0000313" key="2">
    <source>
        <dbReference type="EMBL" id="MFD2552727.1"/>
    </source>
</evidence>
<feature type="chain" id="PRO_5047187788" description="Outer membrane lipoprotein carrier protein LolA" evidence="1">
    <location>
        <begin position="19"/>
        <end position="209"/>
    </location>
</feature>
<reference evidence="3" key="1">
    <citation type="journal article" date="2019" name="Int. J. Syst. Evol. Microbiol.">
        <title>The Global Catalogue of Microorganisms (GCM) 10K type strain sequencing project: providing services to taxonomists for standard genome sequencing and annotation.</title>
        <authorList>
            <consortium name="The Broad Institute Genomics Platform"/>
            <consortium name="The Broad Institute Genome Sequencing Center for Infectious Disease"/>
            <person name="Wu L."/>
            <person name="Ma J."/>
        </authorList>
    </citation>
    <scope>NUCLEOTIDE SEQUENCE [LARGE SCALE GENOMIC DNA]</scope>
    <source>
        <strain evidence="3">KCTC 42587</strain>
    </source>
</reference>
<gene>
    <name evidence="2" type="ORF">ACFSQP_13005</name>
</gene>